<keyword evidence="17" id="KW-0406">Ion transport</keyword>
<dbReference type="InterPro" id="IPR018303">
    <property type="entry name" value="ATPase_P-typ_P_site"/>
</dbReference>
<dbReference type="PRINTS" id="PR00942">
    <property type="entry name" value="CUATPASEI"/>
</dbReference>
<dbReference type="NCBIfam" id="TIGR00003">
    <property type="entry name" value="copper ion binding protein"/>
    <property type="match status" value="2"/>
</dbReference>
<dbReference type="InterPro" id="IPR023214">
    <property type="entry name" value="HAD_sf"/>
</dbReference>
<evidence type="ECO:0000256" key="16">
    <source>
        <dbReference type="ARBA" id="ARBA00023008"/>
    </source>
</evidence>
<dbReference type="EMBL" id="JACDUS010000009">
    <property type="protein sequence ID" value="MBA2882422.1"/>
    <property type="molecule type" value="Genomic_DNA"/>
</dbReference>
<keyword evidence="5 21" id="KW-1003">Cell membrane</keyword>
<evidence type="ECO:0000256" key="20">
    <source>
        <dbReference type="ARBA" id="ARBA00049289"/>
    </source>
</evidence>
<accession>A0A7W0HLK8</accession>
<keyword evidence="8 21" id="KW-0479">Metal-binding</keyword>
<evidence type="ECO:0000256" key="14">
    <source>
        <dbReference type="ARBA" id="ARBA00022967"/>
    </source>
</evidence>
<dbReference type="InterPro" id="IPR036163">
    <property type="entry name" value="HMA_dom_sf"/>
</dbReference>
<feature type="compositionally biased region" description="Low complexity" evidence="22">
    <location>
        <begin position="10"/>
        <end position="21"/>
    </location>
</feature>
<evidence type="ECO:0000256" key="18">
    <source>
        <dbReference type="ARBA" id="ARBA00023136"/>
    </source>
</evidence>
<feature type="compositionally biased region" description="Polar residues" evidence="22">
    <location>
        <begin position="22"/>
        <end position="33"/>
    </location>
</feature>
<sequence length="841" mass="88235">MTQPQSNPENQANQAKSNSSNPETTGRSQNAVTRQLPVTGMTCANCAANIERSVKKLTGIESAEVNFGAEQLAVSYDPGKLGVEDIVGQVKKAGYGVAISRAELPVTGMTCTNCAANIERALNKKTPGVVSASVNFAAEKASVEYIASVVDLDGIVAAIRKAGYDAVIPEGGTESAEDAESAARDAEVRDQAIKFAVGLAFTLPLFVLSMGRDFGLLGPWAHSTAVNWVFLVLATPVQFYTGWDYYTSGVRSLANRGANMDVLVAMGSSVAYFYSLAVLILPVLGDHLYFETAAVIITLIKFGKLLETRTKRKTGGAVRKLLNLRPDTAVVVENGEEKEVAATRVEKGWVLRVRPGQRIAVDGQIATGQSSVDESMLTGESVPVSKKPGDTVTGGTINIDGTFDFKATRVGAETALAQIVRMVQQAQGSRPPIQALADRVAAVFVPAVIVAALATFAIWMLVTADFVPSMIRLVSVLVIACPCALGLATPTAVMAGTGKGAETGVLFKSGQALEAAQQLDTILLDKTGTLTAGQPEVVETTGGSGSEHELLAMAAAVEKGSEHPIGRAVVRAAENQGISFDSASEFKSFGGDGVRAQVSGRTVEVGKIDWFSDNNVDVSGFADTAGKWQQQGRTVVMVAQDGRAAGIIAVADTLRSEAKEVVAALHDYGLTVVMLTGDNTATARAIAQELGIDQVLAEVRPDQKADKVRSVQAEGSRVGMVGDGINDAPALAQADVGFAIGGGTDVAIETGDVVLSSGSLHGVIRALHISQRTMATVRQNLFWAFCYNVVLIPVAAGVLNPFEGLPMMLRQLHPMLAALAMSLSSISVVTNSLLLYRAKIR</sequence>
<organism evidence="24 25">
    <name type="scientific">Desulfosalsimonas propionicica</name>
    <dbReference type="NCBI Taxonomy" id="332175"/>
    <lineage>
        <taxon>Bacteria</taxon>
        <taxon>Pseudomonadati</taxon>
        <taxon>Thermodesulfobacteriota</taxon>
        <taxon>Desulfobacteria</taxon>
        <taxon>Desulfobacterales</taxon>
        <taxon>Desulfosalsimonadaceae</taxon>
        <taxon>Desulfosalsimonas</taxon>
    </lineage>
</organism>
<evidence type="ECO:0000256" key="15">
    <source>
        <dbReference type="ARBA" id="ARBA00022989"/>
    </source>
</evidence>
<dbReference type="Proteomes" id="UP000525298">
    <property type="component" value="Unassembled WGS sequence"/>
</dbReference>
<keyword evidence="14" id="KW-1278">Translocase</keyword>
<evidence type="ECO:0000256" key="7">
    <source>
        <dbReference type="ARBA" id="ARBA00022692"/>
    </source>
</evidence>
<dbReference type="InterPro" id="IPR001757">
    <property type="entry name" value="P_typ_ATPase"/>
</dbReference>
<evidence type="ECO:0000256" key="22">
    <source>
        <dbReference type="SAM" id="MobiDB-lite"/>
    </source>
</evidence>
<dbReference type="PANTHER" id="PTHR43520">
    <property type="entry name" value="ATP7, ISOFORM B"/>
    <property type="match status" value="1"/>
</dbReference>
<dbReference type="GO" id="GO:0005524">
    <property type="term" value="F:ATP binding"/>
    <property type="evidence" value="ECO:0007669"/>
    <property type="project" value="UniProtKB-UniRule"/>
</dbReference>
<dbReference type="GO" id="GO:0005507">
    <property type="term" value="F:copper ion binding"/>
    <property type="evidence" value="ECO:0007669"/>
    <property type="project" value="InterPro"/>
</dbReference>
<dbReference type="SFLD" id="SFLDG00002">
    <property type="entry name" value="C1.7:_P-type_atpase_like"/>
    <property type="match status" value="1"/>
</dbReference>
<evidence type="ECO:0000256" key="10">
    <source>
        <dbReference type="ARBA" id="ARBA00022741"/>
    </source>
</evidence>
<dbReference type="FunFam" id="2.70.150.10:FF:000020">
    <property type="entry name" value="Copper-exporting P-type ATPase A"/>
    <property type="match status" value="1"/>
</dbReference>
<dbReference type="GO" id="GO:0016887">
    <property type="term" value="F:ATP hydrolysis activity"/>
    <property type="evidence" value="ECO:0007669"/>
    <property type="project" value="InterPro"/>
</dbReference>
<dbReference type="Pfam" id="PF00702">
    <property type="entry name" value="Hydrolase"/>
    <property type="match status" value="1"/>
</dbReference>
<keyword evidence="13" id="KW-0460">Magnesium</keyword>
<keyword evidence="25" id="KW-1185">Reference proteome</keyword>
<dbReference type="GO" id="GO:0060003">
    <property type="term" value="P:copper ion export"/>
    <property type="evidence" value="ECO:0007669"/>
    <property type="project" value="UniProtKB-ARBA"/>
</dbReference>
<evidence type="ECO:0000256" key="21">
    <source>
        <dbReference type="RuleBase" id="RU362081"/>
    </source>
</evidence>
<protein>
    <recommendedName>
        <fullName evidence="3">P-type Cu(+) transporter</fullName>
        <ecNumber evidence="3">7.2.2.8</ecNumber>
    </recommendedName>
    <alternativeName>
        <fullName evidence="19">Cu(+)-exporting ATPase</fullName>
    </alternativeName>
</protein>
<dbReference type="InterPro" id="IPR006122">
    <property type="entry name" value="HMA_Cu_ion-bd"/>
</dbReference>
<evidence type="ECO:0000256" key="8">
    <source>
        <dbReference type="ARBA" id="ARBA00022723"/>
    </source>
</evidence>
<dbReference type="Pfam" id="PF00122">
    <property type="entry name" value="E1-E2_ATPase"/>
    <property type="match status" value="1"/>
</dbReference>
<comment type="subcellular location">
    <subcellularLocation>
        <location evidence="1">Cell membrane</location>
        <topology evidence="1">Multi-pass membrane protein</topology>
    </subcellularLocation>
</comment>
<dbReference type="GO" id="GO:0005886">
    <property type="term" value="C:plasma membrane"/>
    <property type="evidence" value="ECO:0007669"/>
    <property type="project" value="UniProtKB-SubCell"/>
</dbReference>
<dbReference type="FunFam" id="3.30.70.100:FF:000005">
    <property type="entry name" value="Copper-exporting P-type ATPase A"/>
    <property type="match status" value="2"/>
</dbReference>
<evidence type="ECO:0000256" key="11">
    <source>
        <dbReference type="ARBA" id="ARBA00022796"/>
    </source>
</evidence>
<dbReference type="CDD" id="cd02094">
    <property type="entry name" value="P-type_ATPase_Cu-like"/>
    <property type="match status" value="1"/>
</dbReference>
<dbReference type="EC" id="7.2.2.8" evidence="3"/>
<dbReference type="FunFam" id="3.40.50.1000:FF:000144">
    <property type="entry name" value="copper-transporting ATPase 1 isoform X2"/>
    <property type="match status" value="1"/>
</dbReference>
<dbReference type="NCBIfam" id="TIGR01511">
    <property type="entry name" value="ATPase-IB1_Cu"/>
    <property type="match status" value="1"/>
</dbReference>
<feature type="transmembrane region" description="Helical" evidence="21">
    <location>
        <begin position="814"/>
        <end position="836"/>
    </location>
</feature>
<dbReference type="NCBIfam" id="TIGR01525">
    <property type="entry name" value="ATPase-IB_hvy"/>
    <property type="match status" value="1"/>
</dbReference>
<proteinExistence type="inferred from homology"/>
<feature type="transmembrane region" description="Helical" evidence="21">
    <location>
        <begin position="440"/>
        <end position="464"/>
    </location>
</feature>
<dbReference type="SUPFAM" id="SSF55008">
    <property type="entry name" value="HMA, heavy metal-associated domain"/>
    <property type="match status" value="2"/>
</dbReference>
<keyword evidence="15 21" id="KW-1133">Transmembrane helix</keyword>
<dbReference type="GO" id="GO:0055070">
    <property type="term" value="P:copper ion homeostasis"/>
    <property type="evidence" value="ECO:0007669"/>
    <property type="project" value="TreeGrafter"/>
</dbReference>
<dbReference type="InterPro" id="IPR044492">
    <property type="entry name" value="P_typ_ATPase_HD_dom"/>
</dbReference>
<evidence type="ECO:0000256" key="5">
    <source>
        <dbReference type="ARBA" id="ARBA00022475"/>
    </source>
</evidence>
<dbReference type="InterPro" id="IPR023299">
    <property type="entry name" value="ATPase_P-typ_cyto_dom_N"/>
</dbReference>
<evidence type="ECO:0000256" key="9">
    <source>
        <dbReference type="ARBA" id="ARBA00022737"/>
    </source>
</evidence>
<feature type="transmembrane region" description="Helical" evidence="21">
    <location>
        <begin position="470"/>
        <end position="489"/>
    </location>
</feature>
<dbReference type="NCBIfam" id="TIGR01494">
    <property type="entry name" value="ATPase_P-type"/>
    <property type="match status" value="1"/>
</dbReference>
<dbReference type="InterPro" id="IPR008250">
    <property type="entry name" value="ATPase_P-typ_transduc_dom_A_sf"/>
</dbReference>
<evidence type="ECO:0000259" key="23">
    <source>
        <dbReference type="PROSITE" id="PS50846"/>
    </source>
</evidence>
<dbReference type="InterPro" id="IPR027256">
    <property type="entry name" value="P-typ_ATPase_IB"/>
</dbReference>
<evidence type="ECO:0000256" key="13">
    <source>
        <dbReference type="ARBA" id="ARBA00022842"/>
    </source>
</evidence>
<feature type="domain" description="HMA" evidence="23">
    <location>
        <begin position="32"/>
        <end position="98"/>
    </location>
</feature>
<evidence type="ECO:0000313" key="25">
    <source>
        <dbReference type="Proteomes" id="UP000525298"/>
    </source>
</evidence>
<keyword evidence="11" id="KW-0187">Copper transport</keyword>
<keyword evidence="16" id="KW-0186">Copper</keyword>
<dbReference type="InterPro" id="IPR017969">
    <property type="entry name" value="Heavy-metal-associated_CS"/>
</dbReference>
<evidence type="ECO:0000256" key="17">
    <source>
        <dbReference type="ARBA" id="ARBA00023065"/>
    </source>
</evidence>
<name>A0A7W0HLK8_9BACT</name>
<evidence type="ECO:0000256" key="2">
    <source>
        <dbReference type="ARBA" id="ARBA00006024"/>
    </source>
</evidence>
<keyword evidence="12 21" id="KW-0067">ATP-binding</keyword>
<dbReference type="PROSITE" id="PS50846">
    <property type="entry name" value="HMA_2"/>
    <property type="match status" value="2"/>
</dbReference>
<dbReference type="SUPFAM" id="SSF81665">
    <property type="entry name" value="Calcium ATPase, transmembrane domain M"/>
    <property type="match status" value="1"/>
</dbReference>
<keyword evidence="9" id="KW-0677">Repeat</keyword>
<dbReference type="Gene3D" id="3.40.1110.10">
    <property type="entry name" value="Calcium-transporting ATPase, cytoplasmic domain N"/>
    <property type="match status" value="1"/>
</dbReference>
<dbReference type="PRINTS" id="PR00119">
    <property type="entry name" value="CATATPASE"/>
</dbReference>
<comment type="similarity">
    <text evidence="2 21">Belongs to the cation transport ATPase (P-type) (TC 3.A.3) family. Type IB subfamily.</text>
</comment>
<evidence type="ECO:0000256" key="6">
    <source>
        <dbReference type="ARBA" id="ARBA00022553"/>
    </source>
</evidence>
<dbReference type="RefSeq" id="WP_332309033.1">
    <property type="nucleotide sequence ID" value="NZ_JACDUS010000009.1"/>
</dbReference>
<keyword evidence="6" id="KW-0597">Phosphoprotein</keyword>
<feature type="region of interest" description="Disordered" evidence="22">
    <location>
        <begin position="1"/>
        <end position="34"/>
    </location>
</feature>
<evidence type="ECO:0000256" key="1">
    <source>
        <dbReference type="ARBA" id="ARBA00004651"/>
    </source>
</evidence>
<dbReference type="PROSITE" id="PS00154">
    <property type="entry name" value="ATPASE_E1_E2"/>
    <property type="match status" value="1"/>
</dbReference>
<feature type="transmembrane region" description="Helical" evidence="21">
    <location>
        <begin position="781"/>
        <end position="802"/>
    </location>
</feature>
<dbReference type="GO" id="GO:0043682">
    <property type="term" value="F:P-type divalent copper transporter activity"/>
    <property type="evidence" value="ECO:0007669"/>
    <property type="project" value="TreeGrafter"/>
</dbReference>
<keyword evidence="10 21" id="KW-0547">Nucleotide-binding</keyword>
<dbReference type="PANTHER" id="PTHR43520:SF8">
    <property type="entry name" value="P-TYPE CU(+) TRANSPORTER"/>
    <property type="match status" value="1"/>
</dbReference>
<dbReference type="SUPFAM" id="SSF56784">
    <property type="entry name" value="HAD-like"/>
    <property type="match status" value="1"/>
</dbReference>
<dbReference type="InterPro" id="IPR059000">
    <property type="entry name" value="ATPase_P-type_domA"/>
</dbReference>
<comment type="catalytic activity">
    <reaction evidence="20">
        <text>Cu(+)(in) + ATP + H2O = Cu(+)(out) + ADP + phosphate + H(+)</text>
        <dbReference type="Rhea" id="RHEA:25792"/>
        <dbReference type="ChEBI" id="CHEBI:15377"/>
        <dbReference type="ChEBI" id="CHEBI:15378"/>
        <dbReference type="ChEBI" id="CHEBI:30616"/>
        <dbReference type="ChEBI" id="CHEBI:43474"/>
        <dbReference type="ChEBI" id="CHEBI:49552"/>
        <dbReference type="ChEBI" id="CHEBI:456216"/>
        <dbReference type="EC" id="7.2.2.8"/>
    </reaction>
</comment>
<dbReference type="InterPro" id="IPR006121">
    <property type="entry name" value="HMA_dom"/>
</dbReference>
<keyword evidence="4" id="KW-0813">Transport</keyword>
<evidence type="ECO:0000256" key="4">
    <source>
        <dbReference type="ARBA" id="ARBA00022448"/>
    </source>
</evidence>
<evidence type="ECO:0000256" key="3">
    <source>
        <dbReference type="ARBA" id="ARBA00012517"/>
    </source>
</evidence>
<dbReference type="Gene3D" id="3.30.70.100">
    <property type="match status" value="2"/>
</dbReference>
<dbReference type="SFLD" id="SFLDF00027">
    <property type="entry name" value="p-type_atpase"/>
    <property type="match status" value="1"/>
</dbReference>
<dbReference type="Pfam" id="PF00403">
    <property type="entry name" value="HMA"/>
    <property type="match status" value="2"/>
</dbReference>
<dbReference type="SUPFAM" id="SSF81653">
    <property type="entry name" value="Calcium ATPase, transduction domain A"/>
    <property type="match status" value="1"/>
</dbReference>
<evidence type="ECO:0000256" key="12">
    <source>
        <dbReference type="ARBA" id="ARBA00022840"/>
    </source>
</evidence>
<feature type="transmembrane region" description="Helical" evidence="21">
    <location>
        <begin position="262"/>
        <end position="281"/>
    </location>
</feature>
<dbReference type="Gene3D" id="2.70.150.10">
    <property type="entry name" value="Calcium-transporting ATPase, cytoplasmic transduction domain A"/>
    <property type="match status" value="1"/>
</dbReference>
<keyword evidence="7 21" id="KW-0812">Transmembrane</keyword>
<dbReference type="InterPro" id="IPR036412">
    <property type="entry name" value="HAD-like_sf"/>
</dbReference>
<reference evidence="24 25" key="1">
    <citation type="submission" date="2020-07" db="EMBL/GenBank/DDBJ databases">
        <title>Genomic Encyclopedia of Type Strains, Phase IV (KMG-IV): sequencing the most valuable type-strain genomes for metagenomic binning, comparative biology and taxonomic classification.</title>
        <authorList>
            <person name="Goeker M."/>
        </authorList>
    </citation>
    <scope>NUCLEOTIDE SEQUENCE [LARGE SCALE GENOMIC DNA]</scope>
    <source>
        <strain evidence="24 25">DSM 17721</strain>
    </source>
</reference>
<dbReference type="SFLD" id="SFLDS00003">
    <property type="entry name" value="Haloacid_Dehalogenase"/>
    <property type="match status" value="1"/>
</dbReference>
<evidence type="ECO:0000313" key="24">
    <source>
        <dbReference type="EMBL" id="MBA2882422.1"/>
    </source>
</evidence>
<feature type="domain" description="HMA" evidence="23">
    <location>
        <begin position="100"/>
        <end position="167"/>
    </location>
</feature>
<evidence type="ECO:0000256" key="19">
    <source>
        <dbReference type="ARBA" id="ARBA00033239"/>
    </source>
</evidence>
<dbReference type="GO" id="GO:0140581">
    <property type="term" value="F:P-type monovalent copper transporter activity"/>
    <property type="evidence" value="ECO:0007669"/>
    <property type="project" value="UniProtKB-EC"/>
</dbReference>
<feature type="transmembrane region" description="Helical" evidence="21">
    <location>
        <begin position="192"/>
        <end position="208"/>
    </location>
</feature>
<feature type="transmembrane region" description="Helical" evidence="21">
    <location>
        <begin position="287"/>
        <end position="303"/>
    </location>
</feature>
<dbReference type="AlphaFoldDB" id="A0A7W0HLK8"/>
<dbReference type="CDD" id="cd00371">
    <property type="entry name" value="HMA"/>
    <property type="match status" value="2"/>
</dbReference>
<keyword evidence="18 21" id="KW-0472">Membrane</keyword>
<dbReference type="InterPro" id="IPR023298">
    <property type="entry name" value="ATPase_P-typ_TM_dom_sf"/>
</dbReference>
<dbReference type="Gene3D" id="3.40.50.1000">
    <property type="entry name" value="HAD superfamily/HAD-like"/>
    <property type="match status" value="1"/>
</dbReference>
<comment type="caution">
    <text evidence="24">The sequence shown here is derived from an EMBL/GenBank/DDBJ whole genome shotgun (WGS) entry which is preliminary data.</text>
</comment>
<feature type="transmembrane region" description="Helical" evidence="21">
    <location>
        <begin position="220"/>
        <end position="241"/>
    </location>
</feature>
<gene>
    <name evidence="24" type="ORF">HNR65_002769</name>
</gene>
<dbReference type="PROSITE" id="PS01047">
    <property type="entry name" value="HMA_1"/>
    <property type="match status" value="2"/>
</dbReference>